<name>A0A9P8PN99_9ASCO</name>
<keyword evidence="3" id="KW-1185">Reference proteome</keyword>
<proteinExistence type="predicted"/>
<comment type="caution">
    <text evidence="2">The sequence shown here is derived from an EMBL/GenBank/DDBJ whole genome shotgun (WGS) entry which is preliminary data.</text>
</comment>
<gene>
    <name evidence="2" type="ORF">WICMUC_003141</name>
</gene>
<evidence type="ECO:0000256" key="1">
    <source>
        <dbReference type="SAM" id="SignalP"/>
    </source>
</evidence>
<dbReference type="Proteomes" id="UP000769528">
    <property type="component" value="Unassembled WGS sequence"/>
</dbReference>
<feature type="chain" id="PRO_5040269253" description="Secreted protein" evidence="1">
    <location>
        <begin position="19"/>
        <end position="135"/>
    </location>
</feature>
<evidence type="ECO:0000313" key="2">
    <source>
        <dbReference type="EMBL" id="KAH3674595.1"/>
    </source>
</evidence>
<keyword evidence="1" id="KW-0732">Signal</keyword>
<reference evidence="2" key="1">
    <citation type="journal article" date="2021" name="Open Biol.">
        <title>Shared evolutionary footprints suggest mitochondrial oxidative damage underlies multiple complex I losses in fungi.</title>
        <authorList>
            <person name="Schikora-Tamarit M.A."/>
            <person name="Marcet-Houben M."/>
            <person name="Nosek J."/>
            <person name="Gabaldon T."/>
        </authorList>
    </citation>
    <scope>NUCLEOTIDE SEQUENCE</scope>
    <source>
        <strain evidence="2">CBS6341</strain>
    </source>
</reference>
<dbReference type="EMBL" id="JAEUBF010000845">
    <property type="protein sequence ID" value="KAH3674595.1"/>
    <property type="molecule type" value="Genomic_DNA"/>
</dbReference>
<protein>
    <recommendedName>
        <fullName evidence="4">Secreted protein</fullName>
    </recommendedName>
</protein>
<dbReference type="OrthoDB" id="3979711at2759"/>
<reference evidence="2" key="2">
    <citation type="submission" date="2021-01" db="EMBL/GenBank/DDBJ databases">
        <authorList>
            <person name="Schikora-Tamarit M.A."/>
        </authorList>
    </citation>
    <scope>NUCLEOTIDE SEQUENCE</scope>
    <source>
        <strain evidence="2">CBS6341</strain>
    </source>
</reference>
<feature type="signal peptide" evidence="1">
    <location>
        <begin position="1"/>
        <end position="18"/>
    </location>
</feature>
<sequence>MRFSSVIFLAALSLTGSSAPIAEVDSESSTISASSTASSTAAFTTTAGYSTVQISDLPKATDIFNNLPFSDDAILDAVSLGSDVDVIYNDNAVFFVNTSVIEEQESAVSASSYKKRSVIPAGTPLDIGSLTSLKK</sequence>
<organism evidence="2 3">
    <name type="scientific">Wickerhamomyces mucosus</name>
    <dbReference type="NCBI Taxonomy" id="1378264"/>
    <lineage>
        <taxon>Eukaryota</taxon>
        <taxon>Fungi</taxon>
        <taxon>Dikarya</taxon>
        <taxon>Ascomycota</taxon>
        <taxon>Saccharomycotina</taxon>
        <taxon>Saccharomycetes</taxon>
        <taxon>Phaffomycetales</taxon>
        <taxon>Wickerhamomycetaceae</taxon>
        <taxon>Wickerhamomyces</taxon>
    </lineage>
</organism>
<dbReference type="AlphaFoldDB" id="A0A9P8PN99"/>
<accession>A0A9P8PN99</accession>
<evidence type="ECO:0008006" key="4">
    <source>
        <dbReference type="Google" id="ProtNLM"/>
    </source>
</evidence>
<evidence type="ECO:0000313" key="3">
    <source>
        <dbReference type="Proteomes" id="UP000769528"/>
    </source>
</evidence>